<keyword evidence="2 7" id="KW-0210">Decarboxylase</keyword>
<dbReference type="PRINTS" id="PR01179">
    <property type="entry name" value="ODADCRBXLASE"/>
</dbReference>
<dbReference type="EC" id="4.1.1.20" evidence="6 7"/>
<comment type="catalytic activity">
    <reaction evidence="7">
        <text>meso-2,6-diaminopimelate + H(+) = L-lysine + CO2</text>
        <dbReference type="Rhea" id="RHEA:15101"/>
        <dbReference type="ChEBI" id="CHEBI:15378"/>
        <dbReference type="ChEBI" id="CHEBI:16526"/>
        <dbReference type="ChEBI" id="CHEBI:32551"/>
        <dbReference type="ChEBI" id="CHEBI:57791"/>
        <dbReference type="EC" id="4.1.1.20"/>
    </reaction>
</comment>
<evidence type="ECO:0000313" key="9">
    <source>
        <dbReference type="EMBL" id="MBE1557787.1"/>
    </source>
</evidence>
<evidence type="ECO:0000256" key="3">
    <source>
        <dbReference type="ARBA" id="ARBA00022898"/>
    </source>
</evidence>
<comment type="pathway">
    <text evidence="7">Amino-acid biosynthesis; L-lysine biosynthesis via DAP pathway; L-lysine from DL-2,6-diaminopimelate: step 1/1.</text>
</comment>
<feature type="domain" description="Orn/DAP/Arg decarboxylase 2 N-terminal" evidence="8">
    <location>
        <begin position="2"/>
        <end position="229"/>
    </location>
</feature>
<evidence type="ECO:0000256" key="2">
    <source>
        <dbReference type="ARBA" id="ARBA00022793"/>
    </source>
</evidence>
<keyword evidence="4 7" id="KW-0457">Lysine biosynthesis</keyword>
<dbReference type="InterPro" id="IPR000183">
    <property type="entry name" value="Orn/DAP/Arg_de-COase"/>
</dbReference>
<dbReference type="GO" id="GO:0008836">
    <property type="term" value="F:diaminopimelate decarboxylase activity"/>
    <property type="evidence" value="ECO:0007669"/>
    <property type="project" value="UniProtKB-EC"/>
</dbReference>
<dbReference type="InterPro" id="IPR022657">
    <property type="entry name" value="De-COase2_CS"/>
</dbReference>
<dbReference type="EMBL" id="JADBEF010000001">
    <property type="protein sequence ID" value="MBE1557787.1"/>
    <property type="molecule type" value="Genomic_DNA"/>
</dbReference>
<dbReference type="PANTHER" id="PTHR43727:SF2">
    <property type="entry name" value="GROUP IV DECARBOXYLASE"/>
    <property type="match status" value="1"/>
</dbReference>
<dbReference type="CDD" id="cd06828">
    <property type="entry name" value="PLPDE_III_DapDC"/>
    <property type="match status" value="1"/>
</dbReference>
<dbReference type="Gene3D" id="2.40.37.10">
    <property type="entry name" value="Lyase, Ornithine Decarboxylase, Chain A, domain 1"/>
    <property type="match status" value="1"/>
</dbReference>
<sequence>MDVFYSVKANSNLSVLRHLKELGAGFDVVSGGELLRVLAAGADPSRVSFAGVAKTAEELLLAVKHDVIVHVESAEEVPRLQEAAASLGRRARFGIRINPGVKVDTLVHMQTGSDRAKFGVTSEVATSLLDRVVAGEFPDLVPLGVHMHVGSMVPEPADMVRAAAVLVDVLRHGRESGLTTMRRLDLGGGFPISYDGAALPSPADFAAALEPLLEGLDADLVLEPGRYIAGPAGVLVTSVTLTKRPAGRRMVLVDTGMHHFVRPALYQAAHRILPLEERPSAGPAEVVGPICESTDQLAPAADLPDLAPGDLLAVMDTGAYGMVMASNYNNQPRPPEIVVSGGQARVARRRETWQDLLMYEE</sequence>
<evidence type="ECO:0000256" key="1">
    <source>
        <dbReference type="ARBA" id="ARBA00001933"/>
    </source>
</evidence>
<keyword evidence="10" id="KW-1185">Reference proteome</keyword>
<evidence type="ECO:0000313" key="10">
    <source>
        <dbReference type="Proteomes" id="UP000661607"/>
    </source>
</evidence>
<evidence type="ECO:0000256" key="6">
    <source>
        <dbReference type="NCBIfam" id="TIGR01048"/>
    </source>
</evidence>
<organism evidence="9 10">
    <name type="scientific">Nonomuraea africana</name>
    <dbReference type="NCBI Taxonomy" id="46171"/>
    <lineage>
        <taxon>Bacteria</taxon>
        <taxon>Bacillati</taxon>
        <taxon>Actinomycetota</taxon>
        <taxon>Actinomycetes</taxon>
        <taxon>Streptosporangiales</taxon>
        <taxon>Streptosporangiaceae</taxon>
        <taxon>Nonomuraea</taxon>
    </lineage>
</organism>
<dbReference type="InterPro" id="IPR002986">
    <property type="entry name" value="DAP_deCOOHase_LysA"/>
</dbReference>
<dbReference type="PANTHER" id="PTHR43727">
    <property type="entry name" value="DIAMINOPIMELATE DECARBOXYLASE"/>
    <property type="match status" value="1"/>
</dbReference>
<proteinExistence type="predicted"/>
<dbReference type="InterPro" id="IPR022644">
    <property type="entry name" value="De-COase2_N"/>
</dbReference>
<keyword evidence="5 7" id="KW-0456">Lyase</keyword>
<keyword evidence="3" id="KW-0663">Pyridoxal phosphate</keyword>
<dbReference type="Pfam" id="PF02784">
    <property type="entry name" value="Orn_Arg_deC_N"/>
    <property type="match status" value="1"/>
</dbReference>
<dbReference type="PRINTS" id="PR01181">
    <property type="entry name" value="DAPDCRBXLASE"/>
</dbReference>
<reference evidence="9 10" key="1">
    <citation type="submission" date="2020-10" db="EMBL/GenBank/DDBJ databases">
        <title>Sequencing the genomes of 1000 actinobacteria strains.</title>
        <authorList>
            <person name="Klenk H.-P."/>
        </authorList>
    </citation>
    <scope>NUCLEOTIDE SEQUENCE [LARGE SCALE GENOMIC DNA]</scope>
    <source>
        <strain evidence="9 10">DSM 43748</strain>
    </source>
</reference>
<dbReference type="Proteomes" id="UP000661607">
    <property type="component" value="Unassembled WGS sequence"/>
</dbReference>
<keyword evidence="4 7" id="KW-0028">Amino-acid biosynthesis</keyword>
<comment type="caution">
    <text evidence="9">The sequence shown here is derived from an EMBL/GenBank/DDBJ whole genome shotgun (WGS) entry which is preliminary data.</text>
</comment>
<dbReference type="PROSITE" id="PS00879">
    <property type="entry name" value="ODR_DC_2_2"/>
    <property type="match status" value="1"/>
</dbReference>
<evidence type="ECO:0000256" key="5">
    <source>
        <dbReference type="ARBA" id="ARBA00023239"/>
    </source>
</evidence>
<gene>
    <name evidence="9" type="ORF">H4W81_000566</name>
</gene>
<evidence type="ECO:0000256" key="4">
    <source>
        <dbReference type="ARBA" id="ARBA00023154"/>
    </source>
</evidence>
<dbReference type="Gene3D" id="3.20.20.10">
    <property type="entry name" value="Alanine racemase"/>
    <property type="match status" value="1"/>
</dbReference>
<protein>
    <recommendedName>
        <fullName evidence="6 7">Diaminopimelate decarboxylase</fullName>
        <ecNumber evidence="6 7">4.1.1.20</ecNumber>
    </recommendedName>
</protein>
<dbReference type="SUPFAM" id="SSF50621">
    <property type="entry name" value="Alanine racemase C-terminal domain-like"/>
    <property type="match status" value="1"/>
</dbReference>
<dbReference type="NCBIfam" id="TIGR01048">
    <property type="entry name" value="lysA"/>
    <property type="match status" value="1"/>
</dbReference>
<name>A0ABR9K883_9ACTN</name>
<evidence type="ECO:0000256" key="7">
    <source>
        <dbReference type="RuleBase" id="RU003738"/>
    </source>
</evidence>
<accession>A0ABR9K883</accession>
<evidence type="ECO:0000259" key="8">
    <source>
        <dbReference type="Pfam" id="PF02784"/>
    </source>
</evidence>
<comment type="cofactor">
    <cofactor evidence="1 7">
        <name>pyridoxal 5'-phosphate</name>
        <dbReference type="ChEBI" id="CHEBI:597326"/>
    </cofactor>
</comment>
<dbReference type="InterPro" id="IPR009006">
    <property type="entry name" value="Ala_racemase/Decarboxylase_C"/>
</dbReference>
<dbReference type="SUPFAM" id="SSF51419">
    <property type="entry name" value="PLP-binding barrel"/>
    <property type="match status" value="1"/>
</dbReference>
<dbReference type="InterPro" id="IPR029066">
    <property type="entry name" value="PLP-binding_barrel"/>
</dbReference>